<evidence type="ECO:0000256" key="1">
    <source>
        <dbReference type="ARBA" id="ARBA00004123"/>
    </source>
</evidence>
<comment type="catalytic activity">
    <reaction evidence="11">
        <text>N-terminal L-seryl-[histone H4] + acetyl-CoA = N-terminal N(alpha)-acetyl-L-seryl-[histone H4] + CoA + H(+)</text>
        <dbReference type="Rhea" id="RHEA:50596"/>
        <dbReference type="Rhea" id="RHEA-COMP:12740"/>
        <dbReference type="Rhea" id="RHEA-COMP:12743"/>
        <dbReference type="ChEBI" id="CHEBI:15378"/>
        <dbReference type="ChEBI" id="CHEBI:57287"/>
        <dbReference type="ChEBI" id="CHEBI:57288"/>
        <dbReference type="ChEBI" id="CHEBI:64738"/>
        <dbReference type="ChEBI" id="CHEBI:83690"/>
        <dbReference type="EC" id="2.3.1.257"/>
    </reaction>
</comment>
<proteinExistence type="inferred from homology"/>
<evidence type="ECO:0000313" key="13">
    <source>
        <dbReference type="EMBL" id="CAI5759442.1"/>
    </source>
</evidence>
<dbReference type="InterPro" id="IPR039949">
    <property type="entry name" value="NAA40"/>
</dbReference>
<dbReference type="GO" id="GO:0005634">
    <property type="term" value="C:nucleus"/>
    <property type="evidence" value="ECO:0007669"/>
    <property type="project" value="UniProtKB-SubCell"/>
</dbReference>
<dbReference type="PANTHER" id="PTHR20531">
    <property type="entry name" value="N-ALPHA-ACETYLTRANSFERASE 40"/>
    <property type="match status" value="1"/>
</dbReference>
<feature type="domain" description="N-acetyltransferase" evidence="12">
    <location>
        <begin position="46"/>
        <end position="216"/>
    </location>
</feature>
<organism evidence="13 14">
    <name type="scientific">Candida verbasci</name>
    <dbReference type="NCBI Taxonomy" id="1227364"/>
    <lineage>
        <taxon>Eukaryota</taxon>
        <taxon>Fungi</taxon>
        <taxon>Dikarya</taxon>
        <taxon>Ascomycota</taxon>
        <taxon>Saccharomycotina</taxon>
        <taxon>Pichiomycetes</taxon>
        <taxon>Debaryomycetaceae</taxon>
        <taxon>Candida/Lodderomyces clade</taxon>
        <taxon>Candida</taxon>
    </lineage>
</organism>
<dbReference type="InterPro" id="IPR016181">
    <property type="entry name" value="Acyl_CoA_acyltransferase"/>
</dbReference>
<dbReference type="GO" id="GO:0010485">
    <property type="term" value="F:histone H4 acetyltransferase activity"/>
    <property type="evidence" value="ECO:0007669"/>
    <property type="project" value="InterPro"/>
</dbReference>
<sequence>MKITYEIDGIKCNEYDEEDPILSKNIAEDLINHVKNFNLPDIETKLEVSHLIEDDQIEKFINLIDENIGNLYELHKGEDWKEEKEVELTEPGLIFAWFEQENDLVGYLCFKLCFDDDENLVLYLYEIHVSKTYQGNGLGKLLICQFHELVKNLKNSDNTLYQQIYGSSLTVFSDNLRALNWYKSLDYKLITNSPVDKTLRNGKIIKPQYYLMTKPI</sequence>
<dbReference type="CDD" id="cd04301">
    <property type="entry name" value="NAT_SF"/>
    <property type="match status" value="1"/>
</dbReference>
<reference evidence="13" key="1">
    <citation type="submission" date="2022-12" db="EMBL/GenBank/DDBJ databases">
        <authorList>
            <person name="Brejova B."/>
        </authorList>
    </citation>
    <scope>NUCLEOTIDE SEQUENCE</scope>
</reference>
<accession>A0A9W4TZK7</accession>
<comment type="subcellular location">
    <subcellularLocation>
        <location evidence="2">Cytoplasm</location>
    </subcellularLocation>
    <subcellularLocation>
        <location evidence="1">Nucleus</location>
    </subcellularLocation>
</comment>
<comment type="similarity">
    <text evidence="3">Belongs to the acetyltransferase family. NAA40 subfamily.</text>
</comment>
<dbReference type="PROSITE" id="PS51186">
    <property type="entry name" value="GNAT"/>
    <property type="match status" value="1"/>
</dbReference>
<dbReference type="GO" id="GO:1990189">
    <property type="term" value="F:protein N-terminal-serine acetyltransferase activity"/>
    <property type="evidence" value="ECO:0007669"/>
    <property type="project" value="UniProtKB-EC"/>
</dbReference>
<dbReference type="GO" id="GO:0043998">
    <property type="term" value="F:histone H2A acetyltransferase activity"/>
    <property type="evidence" value="ECO:0007669"/>
    <property type="project" value="InterPro"/>
</dbReference>
<keyword evidence="14" id="KW-1185">Reference proteome</keyword>
<dbReference type="EC" id="2.3.1.257" evidence="4"/>
<evidence type="ECO:0000256" key="4">
    <source>
        <dbReference type="ARBA" id="ARBA00012950"/>
    </source>
</evidence>
<comment type="caution">
    <text evidence="13">The sequence shown here is derived from an EMBL/GenBank/DDBJ whole genome shotgun (WGS) entry which is preliminary data.</text>
</comment>
<evidence type="ECO:0000256" key="9">
    <source>
        <dbReference type="ARBA" id="ARBA00023315"/>
    </source>
</evidence>
<gene>
    <name evidence="13" type="ORF">CANVERA_P3955</name>
</gene>
<evidence type="ECO:0000256" key="5">
    <source>
        <dbReference type="ARBA" id="ARBA00015043"/>
    </source>
</evidence>
<evidence type="ECO:0000256" key="3">
    <source>
        <dbReference type="ARBA" id="ARBA00008870"/>
    </source>
</evidence>
<dbReference type="GO" id="GO:0005737">
    <property type="term" value="C:cytoplasm"/>
    <property type="evidence" value="ECO:0007669"/>
    <property type="project" value="UniProtKB-SubCell"/>
</dbReference>
<evidence type="ECO:0000256" key="11">
    <source>
        <dbReference type="ARBA" id="ARBA00049524"/>
    </source>
</evidence>
<keyword evidence="6" id="KW-0963">Cytoplasm</keyword>
<dbReference type="OrthoDB" id="424551at2759"/>
<dbReference type="InterPro" id="IPR000182">
    <property type="entry name" value="GNAT_dom"/>
</dbReference>
<evidence type="ECO:0000256" key="8">
    <source>
        <dbReference type="ARBA" id="ARBA00023242"/>
    </source>
</evidence>
<dbReference type="PANTHER" id="PTHR20531:SF1">
    <property type="entry name" value="N-ALPHA-ACETYLTRANSFERASE 40"/>
    <property type="match status" value="1"/>
</dbReference>
<name>A0A9W4TZK7_9ASCO</name>
<evidence type="ECO:0000313" key="14">
    <source>
        <dbReference type="Proteomes" id="UP001152885"/>
    </source>
</evidence>
<evidence type="ECO:0000256" key="10">
    <source>
        <dbReference type="ARBA" id="ARBA00047821"/>
    </source>
</evidence>
<keyword evidence="8" id="KW-0539">Nucleus</keyword>
<evidence type="ECO:0000256" key="2">
    <source>
        <dbReference type="ARBA" id="ARBA00004496"/>
    </source>
</evidence>
<dbReference type="Gene3D" id="3.40.630.30">
    <property type="match status" value="1"/>
</dbReference>
<keyword evidence="9" id="KW-0012">Acyltransferase</keyword>
<dbReference type="Pfam" id="PF00583">
    <property type="entry name" value="Acetyltransf_1"/>
    <property type="match status" value="1"/>
</dbReference>
<evidence type="ECO:0000259" key="12">
    <source>
        <dbReference type="PROSITE" id="PS51186"/>
    </source>
</evidence>
<dbReference type="EMBL" id="CANTUO010000004">
    <property type="protein sequence ID" value="CAI5759442.1"/>
    <property type="molecule type" value="Genomic_DNA"/>
</dbReference>
<keyword evidence="7" id="KW-0808">Transferase</keyword>
<evidence type="ECO:0000256" key="6">
    <source>
        <dbReference type="ARBA" id="ARBA00022490"/>
    </source>
</evidence>
<dbReference type="Proteomes" id="UP001152885">
    <property type="component" value="Unassembled WGS sequence"/>
</dbReference>
<dbReference type="SUPFAM" id="SSF55729">
    <property type="entry name" value="Acyl-CoA N-acyltransferases (Nat)"/>
    <property type="match status" value="1"/>
</dbReference>
<dbReference type="AlphaFoldDB" id="A0A9W4TZK7"/>
<comment type="catalytic activity">
    <reaction evidence="10">
        <text>N-terminal L-seryl-[histone H2A] + acetyl-CoA = N-terminal N(alpha)-acetyl-L-seryl-[histone H2A] + CoA + H(+)</text>
        <dbReference type="Rhea" id="RHEA:50600"/>
        <dbReference type="Rhea" id="RHEA-COMP:12742"/>
        <dbReference type="Rhea" id="RHEA-COMP:12744"/>
        <dbReference type="ChEBI" id="CHEBI:15378"/>
        <dbReference type="ChEBI" id="CHEBI:57287"/>
        <dbReference type="ChEBI" id="CHEBI:57288"/>
        <dbReference type="ChEBI" id="CHEBI:64738"/>
        <dbReference type="ChEBI" id="CHEBI:83690"/>
        <dbReference type="EC" id="2.3.1.257"/>
    </reaction>
</comment>
<protein>
    <recommendedName>
        <fullName evidence="5">N-alpha-acetyltransferase 40</fullName>
        <ecNumber evidence="4">2.3.1.257</ecNumber>
    </recommendedName>
</protein>
<evidence type="ECO:0000256" key="7">
    <source>
        <dbReference type="ARBA" id="ARBA00022679"/>
    </source>
</evidence>